<dbReference type="OrthoDB" id="9806639at2"/>
<proteinExistence type="predicted"/>
<accession>A0A1Y5T187</accession>
<evidence type="ECO:0000313" key="5">
    <source>
        <dbReference type="Proteomes" id="UP000193409"/>
    </source>
</evidence>
<dbReference type="InterPro" id="IPR041116">
    <property type="entry name" value="SLATT_3"/>
</dbReference>
<keyword evidence="1" id="KW-0472">Membrane</keyword>
<keyword evidence="5" id="KW-1185">Reference proteome</keyword>
<reference evidence="4 5" key="1">
    <citation type="submission" date="2017-03" db="EMBL/GenBank/DDBJ databases">
        <authorList>
            <person name="Afonso C.L."/>
            <person name="Miller P.J."/>
            <person name="Scott M.A."/>
            <person name="Spackman E."/>
            <person name="Goraichik I."/>
            <person name="Dimitrov K.M."/>
            <person name="Suarez D.L."/>
            <person name="Swayne D.E."/>
        </authorList>
    </citation>
    <scope>NUCLEOTIDE SEQUENCE [LARGE SCALE GENOMIC DNA]</scope>
    <source>
        <strain evidence="4 5">CECT 7680</strain>
    </source>
</reference>
<feature type="domain" description="SMODS and SLOG-associating 2TM effector" evidence="3">
    <location>
        <begin position="8"/>
        <end position="158"/>
    </location>
</feature>
<keyword evidence="1" id="KW-1133">Transmembrane helix</keyword>
<evidence type="ECO:0000313" key="4">
    <source>
        <dbReference type="EMBL" id="SLN51447.1"/>
    </source>
</evidence>
<sequence>MNVGLEFPALYISADEASASAQRAFLWTIRVEYFLLFSVSALSSTRDMSGLNPLALTLLLVFLAGLFVLKVYRKLDQDWYRSRALAESVKTSTWRFVMRAHPFQDAASVEQPRAEFRDLLRDILRANQHLSRNLYHSDADQVTASMMDIRGLTLSERKDYYVRNRIDEQRHWYSRKSKENRRAFRAWVVVTIAVYIVAAISINAEQLGLGYAMLAFDPLIVVVTSIIGWIQIKRHSELTASYNLTAHEIGIIRSNADYVKSEDDFSDFVNEAELAFSREHTQWVARRDAS</sequence>
<dbReference type="NCBIfam" id="NF033610">
    <property type="entry name" value="SLATT_3"/>
    <property type="match status" value="1"/>
</dbReference>
<dbReference type="RefSeq" id="WP_085869208.1">
    <property type="nucleotide sequence ID" value="NZ_FWFQ01000019.1"/>
</dbReference>
<evidence type="ECO:0000256" key="1">
    <source>
        <dbReference type="SAM" id="Phobius"/>
    </source>
</evidence>
<feature type="transmembrane region" description="Helical" evidence="1">
    <location>
        <begin position="184"/>
        <end position="202"/>
    </location>
</feature>
<dbReference type="EMBL" id="FWFQ01000019">
    <property type="protein sequence ID" value="SLN51447.1"/>
    <property type="molecule type" value="Genomic_DNA"/>
</dbReference>
<evidence type="ECO:0008006" key="6">
    <source>
        <dbReference type="Google" id="ProtNLM"/>
    </source>
</evidence>
<dbReference type="InterPro" id="IPR040884">
    <property type="entry name" value="SLATT_1"/>
</dbReference>
<gene>
    <name evidence="4" type="ORF">PSA7680_02669</name>
</gene>
<protein>
    <recommendedName>
        <fullName evidence="6">DUF4231 domain-containing protein</fullName>
    </recommendedName>
</protein>
<feature type="domain" description="SMODS and SLOG-associating 2TM effector" evidence="2">
    <location>
        <begin position="161"/>
        <end position="283"/>
    </location>
</feature>
<dbReference type="Pfam" id="PF18184">
    <property type="entry name" value="SLATT_3"/>
    <property type="match status" value="1"/>
</dbReference>
<feature type="transmembrane region" description="Helical" evidence="1">
    <location>
        <begin position="54"/>
        <end position="72"/>
    </location>
</feature>
<evidence type="ECO:0000259" key="2">
    <source>
        <dbReference type="Pfam" id="PF18181"/>
    </source>
</evidence>
<evidence type="ECO:0000259" key="3">
    <source>
        <dbReference type="Pfam" id="PF18184"/>
    </source>
</evidence>
<dbReference type="Proteomes" id="UP000193409">
    <property type="component" value="Unassembled WGS sequence"/>
</dbReference>
<dbReference type="Pfam" id="PF18181">
    <property type="entry name" value="SLATT_1"/>
    <property type="match status" value="1"/>
</dbReference>
<feature type="transmembrane region" description="Helical" evidence="1">
    <location>
        <begin position="208"/>
        <end position="230"/>
    </location>
</feature>
<name>A0A1Y5T187_9RHOB</name>
<keyword evidence="1" id="KW-0812">Transmembrane</keyword>
<dbReference type="AlphaFoldDB" id="A0A1Y5T187"/>
<dbReference type="NCBIfam" id="NF033634">
    <property type="entry name" value="SLATT_1"/>
    <property type="match status" value="1"/>
</dbReference>
<organism evidence="4 5">
    <name type="scientific">Pseudoruegeria aquimaris</name>
    <dbReference type="NCBI Taxonomy" id="393663"/>
    <lineage>
        <taxon>Bacteria</taxon>
        <taxon>Pseudomonadati</taxon>
        <taxon>Pseudomonadota</taxon>
        <taxon>Alphaproteobacteria</taxon>
        <taxon>Rhodobacterales</taxon>
        <taxon>Roseobacteraceae</taxon>
        <taxon>Pseudoruegeria</taxon>
    </lineage>
</organism>